<keyword evidence="3" id="KW-1185">Reference proteome</keyword>
<keyword evidence="1" id="KW-1133">Transmembrane helix</keyword>
<dbReference type="RefSeq" id="WP_218390210.1">
    <property type="nucleotide sequence ID" value="NZ_JAHUZE010000001.1"/>
</dbReference>
<organism evidence="2 3">
    <name type="scientific">Maritimibacter dapengensis</name>
    <dbReference type="NCBI Taxonomy" id="2836868"/>
    <lineage>
        <taxon>Bacteria</taxon>
        <taxon>Pseudomonadati</taxon>
        <taxon>Pseudomonadota</taxon>
        <taxon>Alphaproteobacteria</taxon>
        <taxon>Rhodobacterales</taxon>
        <taxon>Roseobacteraceae</taxon>
        <taxon>Maritimibacter</taxon>
    </lineage>
</organism>
<dbReference type="EMBL" id="JAHUZE010000001">
    <property type="protein sequence ID" value="MBV7377316.1"/>
    <property type="molecule type" value="Genomic_DNA"/>
</dbReference>
<reference evidence="2 3" key="1">
    <citation type="submission" date="2021-05" db="EMBL/GenBank/DDBJ databases">
        <title>Culturable bacteria isolated from Daya Bay.</title>
        <authorList>
            <person name="Zheng W."/>
            <person name="Yu S."/>
            <person name="Huang Y."/>
        </authorList>
    </citation>
    <scope>NUCLEOTIDE SEQUENCE [LARGE SCALE GENOMIC DNA]</scope>
    <source>
        <strain evidence="2 3">DP4N28-5</strain>
    </source>
</reference>
<evidence type="ECO:0000256" key="1">
    <source>
        <dbReference type="SAM" id="Phobius"/>
    </source>
</evidence>
<keyword evidence="1" id="KW-0812">Transmembrane</keyword>
<evidence type="ECO:0000313" key="2">
    <source>
        <dbReference type="EMBL" id="MBV7377316.1"/>
    </source>
</evidence>
<protein>
    <submittedName>
        <fullName evidence="2">Uncharacterized protein</fullName>
    </submittedName>
</protein>
<sequence>MNDDAKSFSEQLLTGARSVMRSVFRDTVEFVAVIVVLAALAVTGLSVWLGIPLVAGAALFLVIGAVGLIVSIFTS</sequence>
<evidence type="ECO:0000313" key="3">
    <source>
        <dbReference type="Proteomes" id="UP000756530"/>
    </source>
</evidence>
<feature type="transmembrane region" description="Helical" evidence="1">
    <location>
        <begin position="57"/>
        <end position="74"/>
    </location>
</feature>
<comment type="caution">
    <text evidence="2">The sequence shown here is derived from an EMBL/GenBank/DDBJ whole genome shotgun (WGS) entry which is preliminary data.</text>
</comment>
<keyword evidence="1" id="KW-0472">Membrane</keyword>
<accession>A0ABS6SWH4</accession>
<gene>
    <name evidence="2" type="ORF">KJP28_00150</name>
</gene>
<feature type="transmembrane region" description="Helical" evidence="1">
    <location>
        <begin position="30"/>
        <end position="51"/>
    </location>
</feature>
<name>A0ABS6SWH4_9RHOB</name>
<proteinExistence type="predicted"/>
<dbReference type="Proteomes" id="UP000756530">
    <property type="component" value="Unassembled WGS sequence"/>
</dbReference>